<evidence type="ECO:0000256" key="1">
    <source>
        <dbReference type="SAM" id="Phobius"/>
    </source>
</evidence>
<keyword evidence="1" id="KW-0472">Membrane</keyword>
<reference evidence="2 3" key="1">
    <citation type="submission" date="2015-09" db="EMBL/GenBank/DDBJ databases">
        <title>Draft genome of the parasitic nematode Teladorsagia circumcincta isolate WARC Sus (inbred).</title>
        <authorList>
            <person name="Mitreva M."/>
        </authorList>
    </citation>
    <scope>NUCLEOTIDE SEQUENCE [LARGE SCALE GENOMIC DNA]</scope>
    <source>
        <strain evidence="2 3">S</strain>
    </source>
</reference>
<feature type="transmembrane region" description="Helical" evidence="1">
    <location>
        <begin position="68"/>
        <end position="84"/>
    </location>
</feature>
<dbReference type="EMBL" id="KZ345083">
    <property type="protein sequence ID" value="PIO76050.1"/>
    <property type="molecule type" value="Genomic_DNA"/>
</dbReference>
<proteinExistence type="predicted"/>
<organism evidence="2 3">
    <name type="scientific">Teladorsagia circumcincta</name>
    <name type="common">Brown stomach worm</name>
    <name type="synonym">Ostertagia circumcincta</name>
    <dbReference type="NCBI Taxonomy" id="45464"/>
    <lineage>
        <taxon>Eukaryota</taxon>
        <taxon>Metazoa</taxon>
        <taxon>Ecdysozoa</taxon>
        <taxon>Nematoda</taxon>
        <taxon>Chromadorea</taxon>
        <taxon>Rhabditida</taxon>
        <taxon>Rhabditina</taxon>
        <taxon>Rhabditomorpha</taxon>
        <taxon>Strongyloidea</taxon>
        <taxon>Trichostrongylidae</taxon>
        <taxon>Teladorsagia</taxon>
    </lineage>
</organism>
<evidence type="ECO:0000313" key="2">
    <source>
        <dbReference type="EMBL" id="PIO76050.1"/>
    </source>
</evidence>
<evidence type="ECO:0000313" key="3">
    <source>
        <dbReference type="Proteomes" id="UP000230423"/>
    </source>
</evidence>
<keyword evidence="3" id="KW-1185">Reference proteome</keyword>
<name>A0A2G9V2V0_TELCI</name>
<keyword evidence="1" id="KW-1133">Transmembrane helix</keyword>
<sequence length="117" mass="13786">MYAQNEDKFDMGSESSCSSLNEIPMEMDLTASGPPISDDETDMETRERKYITLRNCSMLKFERRGMRLPFRLFLLLLCLILYRPNSYNKKVSVMELTRRDAVFILNISNFKNVLIWK</sequence>
<dbReference type="OrthoDB" id="10544923at2759"/>
<accession>A0A2G9V2V0</accession>
<dbReference type="Proteomes" id="UP000230423">
    <property type="component" value="Unassembled WGS sequence"/>
</dbReference>
<protein>
    <submittedName>
        <fullName evidence="2">Uncharacterized protein</fullName>
    </submittedName>
</protein>
<keyword evidence="1" id="KW-0812">Transmembrane</keyword>
<dbReference type="AlphaFoldDB" id="A0A2G9V2V0"/>
<gene>
    <name evidence="2" type="ORF">TELCIR_01886</name>
</gene>